<dbReference type="PANTHER" id="PTHR21180">
    <property type="entry name" value="ENDONUCLEASE/EXONUCLEASE/PHOSPHATASE FAMILY DOMAIN-CONTAINING PROTEIN 1"/>
    <property type="match status" value="1"/>
</dbReference>
<comment type="caution">
    <text evidence="2">The sequence shown here is derived from an EMBL/GenBank/DDBJ whole genome shotgun (WGS) entry which is preliminary data.</text>
</comment>
<dbReference type="GO" id="GO:0015628">
    <property type="term" value="P:protein secretion by the type II secretion system"/>
    <property type="evidence" value="ECO:0007669"/>
    <property type="project" value="TreeGrafter"/>
</dbReference>
<dbReference type="Proteomes" id="UP000283666">
    <property type="component" value="Unassembled WGS sequence"/>
</dbReference>
<dbReference type="Pfam" id="PF12836">
    <property type="entry name" value="HHH_3"/>
    <property type="match status" value="1"/>
</dbReference>
<dbReference type="SUPFAM" id="SSF47781">
    <property type="entry name" value="RuvA domain 2-like"/>
    <property type="match status" value="1"/>
</dbReference>
<name>A0A425B2U2_NEIME</name>
<feature type="region of interest" description="Disordered" evidence="1">
    <location>
        <begin position="34"/>
        <end position="55"/>
    </location>
</feature>
<dbReference type="GO" id="GO:0015627">
    <property type="term" value="C:type II protein secretion system complex"/>
    <property type="evidence" value="ECO:0007669"/>
    <property type="project" value="TreeGrafter"/>
</dbReference>
<accession>A0A425B2U2</accession>
<sequence length="55" mass="5627">IAEYRAQNGAFKSVDDLTKVKGIGPAVLAKLKDQASVGAPAPKGPAKPVLPADKK</sequence>
<proteinExistence type="predicted"/>
<dbReference type="PANTHER" id="PTHR21180:SF32">
    <property type="entry name" value="ENDONUCLEASE_EXONUCLEASE_PHOSPHATASE FAMILY DOMAIN-CONTAINING PROTEIN 1"/>
    <property type="match status" value="1"/>
</dbReference>
<dbReference type="AlphaFoldDB" id="A0A425B2U2"/>
<feature type="compositionally biased region" description="Low complexity" evidence="1">
    <location>
        <begin position="35"/>
        <end position="55"/>
    </location>
</feature>
<gene>
    <name evidence="2" type="ORF">COH52_06550</name>
</gene>
<dbReference type="RefSeq" id="WP_183438983.1">
    <property type="nucleotide sequence ID" value="NZ_FEZN01000060.1"/>
</dbReference>
<organism evidence="2 3">
    <name type="scientific">Neisseria meningitidis</name>
    <dbReference type="NCBI Taxonomy" id="487"/>
    <lineage>
        <taxon>Bacteria</taxon>
        <taxon>Pseudomonadati</taxon>
        <taxon>Pseudomonadota</taxon>
        <taxon>Betaproteobacteria</taxon>
        <taxon>Neisseriales</taxon>
        <taxon>Neisseriaceae</taxon>
        <taxon>Neisseria</taxon>
    </lineage>
</organism>
<evidence type="ECO:0000313" key="2">
    <source>
        <dbReference type="EMBL" id="RQK78420.1"/>
    </source>
</evidence>
<evidence type="ECO:0000313" key="3">
    <source>
        <dbReference type="Proteomes" id="UP000283666"/>
    </source>
</evidence>
<dbReference type="InterPro" id="IPR010994">
    <property type="entry name" value="RuvA_2-like"/>
</dbReference>
<feature type="non-terminal residue" evidence="2">
    <location>
        <position position="1"/>
    </location>
</feature>
<evidence type="ECO:0000256" key="1">
    <source>
        <dbReference type="SAM" id="MobiDB-lite"/>
    </source>
</evidence>
<dbReference type="Gene3D" id="1.10.150.280">
    <property type="entry name" value="AF1531-like domain"/>
    <property type="match status" value="1"/>
</dbReference>
<dbReference type="InterPro" id="IPR051675">
    <property type="entry name" value="Endo/Exo/Phosphatase_dom_1"/>
</dbReference>
<dbReference type="EMBL" id="NWZY01000015">
    <property type="protein sequence ID" value="RQK78420.1"/>
    <property type="molecule type" value="Genomic_DNA"/>
</dbReference>
<reference evidence="2 3" key="1">
    <citation type="submission" date="2017-09" db="EMBL/GenBank/DDBJ databases">
        <title>Phenotypic and genotypic characterization of Colombian isolates of Neisseria meningitidis recovered from invasive disease.</title>
        <authorList>
            <person name="Duarte C."/>
            <person name="Gabastou J.M."/>
            <person name="Moreno J."/>
        </authorList>
    </citation>
    <scope>NUCLEOTIDE SEQUENCE [LARGE SCALE GENOMIC DNA]</scope>
    <source>
        <strain evidence="2 3">INS-Nm1012</strain>
    </source>
</reference>
<protein>
    <submittedName>
        <fullName evidence="2">Competence protein ComE</fullName>
    </submittedName>
</protein>